<dbReference type="SMART" id="SM00354">
    <property type="entry name" value="HTH_LACI"/>
    <property type="match status" value="1"/>
</dbReference>
<dbReference type="PROSITE" id="PS50932">
    <property type="entry name" value="HTH_LACI_2"/>
    <property type="match status" value="1"/>
</dbReference>
<evidence type="ECO:0000256" key="1">
    <source>
        <dbReference type="ARBA" id="ARBA00023015"/>
    </source>
</evidence>
<dbReference type="Gene3D" id="1.10.260.40">
    <property type="entry name" value="lambda repressor-like DNA-binding domains"/>
    <property type="match status" value="1"/>
</dbReference>
<feature type="domain" description="HTH lacI-type" evidence="4">
    <location>
        <begin position="2"/>
        <end position="56"/>
    </location>
</feature>
<dbReference type="GO" id="GO:0000976">
    <property type="term" value="F:transcription cis-regulatory region binding"/>
    <property type="evidence" value="ECO:0007669"/>
    <property type="project" value="TreeGrafter"/>
</dbReference>
<name>A0A1I0AF28_9GAMM</name>
<protein>
    <submittedName>
        <fullName evidence="5">Transcriptional regulator, LacI family</fullName>
    </submittedName>
</protein>
<keyword evidence="1" id="KW-0805">Transcription regulation</keyword>
<organism evidence="5 6">
    <name type="scientific">Thorsellia anophelis DSM 18579</name>
    <dbReference type="NCBI Taxonomy" id="1123402"/>
    <lineage>
        <taxon>Bacteria</taxon>
        <taxon>Pseudomonadati</taxon>
        <taxon>Pseudomonadota</taxon>
        <taxon>Gammaproteobacteria</taxon>
        <taxon>Enterobacterales</taxon>
        <taxon>Thorselliaceae</taxon>
        <taxon>Thorsellia</taxon>
    </lineage>
</organism>
<dbReference type="GO" id="GO:0003700">
    <property type="term" value="F:DNA-binding transcription factor activity"/>
    <property type="evidence" value="ECO:0007669"/>
    <property type="project" value="TreeGrafter"/>
</dbReference>
<sequence length="334" mass="36912">MATMKDVAKLAKVSTSTVSHVINQNRFVSDSVAKRVLQAIETLNYAPSALARSLKMKQTKTIGMLVTASSNPFYAEVVTGVEQSCYERGYSLVLCNTAENTQRFNHNLAMLMQKRVDGLIIMCTEGLQPPEDLLNRYPSIPIVMMDWSPFSSKHDVIQDNSLLGGTLACQHLIDMGHTRIACIAGPLDKATAKQRLAGFRLAMSEVKLDIIEGYEQFCKFEFEGGLFAMQTLLRLPIRPTAVFAGNDAIALGAYQAIFRAQLSIPNDISIIGYDDIALCEYLTPPLTTIHQPKDALGELAVDALLHRITHPDRKGQILSLTPELIERQSVYPLI</sequence>
<gene>
    <name evidence="5" type="ORF">SAMN02583745_00929</name>
</gene>
<dbReference type="Pfam" id="PF00356">
    <property type="entry name" value="LacI"/>
    <property type="match status" value="1"/>
</dbReference>
<reference evidence="6" key="1">
    <citation type="submission" date="2016-10" db="EMBL/GenBank/DDBJ databases">
        <authorList>
            <person name="Varghese N."/>
            <person name="Submissions S."/>
        </authorList>
    </citation>
    <scope>NUCLEOTIDE SEQUENCE [LARGE SCALE GENOMIC DNA]</scope>
    <source>
        <strain evidence="6">DSM 18579</strain>
    </source>
</reference>
<evidence type="ECO:0000256" key="3">
    <source>
        <dbReference type="ARBA" id="ARBA00023163"/>
    </source>
</evidence>
<dbReference type="FunFam" id="1.10.260.40:FF:000002">
    <property type="entry name" value="HTH-type transcriptional repressor PurR"/>
    <property type="match status" value="1"/>
</dbReference>
<dbReference type="OrthoDB" id="9798934at2"/>
<dbReference type="STRING" id="1123402.SAMN02583745_00929"/>
<dbReference type="Gene3D" id="3.40.50.2300">
    <property type="match status" value="2"/>
</dbReference>
<dbReference type="SUPFAM" id="SSF47413">
    <property type="entry name" value="lambda repressor-like DNA-binding domains"/>
    <property type="match status" value="1"/>
</dbReference>
<proteinExistence type="predicted"/>
<dbReference type="NCBIfam" id="NF007743">
    <property type="entry name" value="PRK10423.1"/>
    <property type="match status" value="1"/>
</dbReference>
<keyword evidence="6" id="KW-1185">Reference proteome</keyword>
<dbReference type="Proteomes" id="UP000242642">
    <property type="component" value="Unassembled WGS sequence"/>
</dbReference>
<dbReference type="CDD" id="cd01392">
    <property type="entry name" value="HTH_LacI"/>
    <property type="match status" value="1"/>
</dbReference>
<dbReference type="PROSITE" id="PS00356">
    <property type="entry name" value="HTH_LACI_1"/>
    <property type="match status" value="1"/>
</dbReference>
<keyword evidence="2" id="KW-0238">DNA-binding</keyword>
<evidence type="ECO:0000256" key="2">
    <source>
        <dbReference type="ARBA" id="ARBA00023125"/>
    </source>
</evidence>
<dbReference type="SUPFAM" id="SSF53822">
    <property type="entry name" value="Periplasmic binding protein-like I"/>
    <property type="match status" value="1"/>
</dbReference>
<evidence type="ECO:0000313" key="5">
    <source>
        <dbReference type="EMBL" id="SES92857.1"/>
    </source>
</evidence>
<dbReference type="RefSeq" id="WP_093318230.1">
    <property type="nucleotide sequence ID" value="NZ_FOHV01000005.1"/>
</dbReference>
<dbReference type="InterPro" id="IPR010982">
    <property type="entry name" value="Lambda_DNA-bd_dom_sf"/>
</dbReference>
<evidence type="ECO:0000259" key="4">
    <source>
        <dbReference type="PROSITE" id="PS50932"/>
    </source>
</evidence>
<dbReference type="InterPro" id="IPR028082">
    <property type="entry name" value="Peripla_BP_I"/>
</dbReference>
<dbReference type="PANTHER" id="PTHR30146">
    <property type="entry name" value="LACI-RELATED TRANSCRIPTIONAL REPRESSOR"/>
    <property type="match status" value="1"/>
</dbReference>
<keyword evidence="3" id="KW-0804">Transcription</keyword>
<dbReference type="InterPro" id="IPR000843">
    <property type="entry name" value="HTH_LacI"/>
</dbReference>
<dbReference type="EMBL" id="FOHV01000005">
    <property type="protein sequence ID" value="SES92857.1"/>
    <property type="molecule type" value="Genomic_DNA"/>
</dbReference>
<dbReference type="PANTHER" id="PTHR30146:SF145">
    <property type="entry name" value="RIBOSE OPERON REPRESSOR"/>
    <property type="match status" value="1"/>
</dbReference>
<dbReference type="InterPro" id="IPR046335">
    <property type="entry name" value="LacI/GalR-like_sensor"/>
</dbReference>
<evidence type="ECO:0000313" key="6">
    <source>
        <dbReference type="Proteomes" id="UP000242642"/>
    </source>
</evidence>
<dbReference type="AlphaFoldDB" id="A0A1I0AF28"/>
<dbReference type="PRINTS" id="PR00036">
    <property type="entry name" value="HTHLACI"/>
</dbReference>
<dbReference type="Pfam" id="PF13377">
    <property type="entry name" value="Peripla_BP_3"/>
    <property type="match status" value="1"/>
</dbReference>
<accession>A0A1I0AF28</accession>